<sequence length="143" mass="14971">MAARPPCGFRAGGRRAPFRGGDAGGRIRKGLRSAGPAERSVRRHSAGARRELLPLPGGRRAGPAGAADFAGTAPQAVELRRAADGPLRLRRLRRDGVLPGRRVPDAAESHRAAHPFRRTDFPAAVPGEEPDGGRGGSPVGLRV</sequence>
<organism evidence="2">
    <name type="scientific">bioreactor metagenome</name>
    <dbReference type="NCBI Taxonomy" id="1076179"/>
    <lineage>
        <taxon>unclassified sequences</taxon>
        <taxon>metagenomes</taxon>
        <taxon>ecological metagenomes</taxon>
    </lineage>
</organism>
<accession>A0A645GSP8</accession>
<name>A0A645GSP8_9ZZZZ</name>
<feature type="compositionally biased region" description="Basic and acidic residues" evidence="1">
    <location>
        <begin position="102"/>
        <end position="111"/>
    </location>
</feature>
<comment type="caution">
    <text evidence="2">The sequence shown here is derived from an EMBL/GenBank/DDBJ whole genome shotgun (WGS) entry which is preliminary data.</text>
</comment>
<protein>
    <submittedName>
        <fullName evidence="2">Uncharacterized protein</fullName>
    </submittedName>
</protein>
<dbReference type="AlphaFoldDB" id="A0A645GSP8"/>
<feature type="compositionally biased region" description="Gly residues" evidence="1">
    <location>
        <begin position="133"/>
        <end position="143"/>
    </location>
</feature>
<feature type="compositionally biased region" description="Low complexity" evidence="1">
    <location>
        <begin position="53"/>
        <end position="72"/>
    </location>
</feature>
<gene>
    <name evidence="2" type="ORF">SDC9_176419</name>
</gene>
<reference evidence="2" key="1">
    <citation type="submission" date="2019-08" db="EMBL/GenBank/DDBJ databases">
        <authorList>
            <person name="Kucharzyk K."/>
            <person name="Murdoch R.W."/>
            <person name="Higgins S."/>
            <person name="Loffler F."/>
        </authorList>
    </citation>
    <scope>NUCLEOTIDE SEQUENCE</scope>
</reference>
<feature type="region of interest" description="Disordered" evidence="1">
    <location>
        <begin position="95"/>
        <end position="143"/>
    </location>
</feature>
<proteinExistence type="predicted"/>
<feature type="compositionally biased region" description="Low complexity" evidence="1">
    <location>
        <begin position="1"/>
        <end position="11"/>
    </location>
</feature>
<evidence type="ECO:0000313" key="2">
    <source>
        <dbReference type="EMBL" id="MPN28972.1"/>
    </source>
</evidence>
<evidence type="ECO:0000256" key="1">
    <source>
        <dbReference type="SAM" id="MobiDB-lite"/>
    </source>
</evidence>
<dbReference type="EMBL" id="VSSQ01079443">
    <property type="protein sequence ID" value="MPN28972.1"/>
    <property type="molecule type" value="Genomic_DNA"/>
</dbReference>
<feature type="region of interest" description="Disordered" evidence="1">
    <location>
        <begin position="1"/>
        <end position="72"/>
    </location>
</feature>